<gene>
    <name evidence="1" type="ORF">OPV22_007128</name>
</gene>
<organism evidence="1 2">
    <name type="scientific">Ensete ventricosum</name>
    <name type="common">Abyssinian banana</name>
    <name type="synonym">Musa ensete</name>
    <dbReference type="NCBI Taxonomy" id="4639"/>
    <lineage>
        <taxon>Eukaryota</taxon>
        <taxon>Viridiplantae</taxon>
        <taxon>Streptophyta</taxon>
        <taxon>Embryophyta</taxon>
        <taxon>Tracheophyta</taxon>
        <taxon>Spermatophyta</taxon>
        <taxon>Magnoliopsida</taxon>
        <taxon>Liliopsida</taxon>
        <taxon>Zingiberales</taxon>
        <taxon>Musaceae</taxon>
        <taxon>Ensete</taxon>
    </lineage>
</organism>
<name>A0AAV8QDH1_ENSVE</name>
<reference evidence="1 2" key="1">
    <citation type="submission" date="2022-12" db="EMBL/GenBank/DDBJ databases">
        <title>Chromosome-scale assembly of the Ensete ventricosum genome.</title>
        <authorList>
            <person name="Dussert Y."/>
            <person name="Stocks J."/>
            <person name="Wendawek A."/>
            <person name="Woldeyes F."/>
            <person name="Nichols R.A."/>
            <person name="Borrell J.S."/>
        </authorList>
    </citation>
    <scope>NUCLEOTIDE SEQUENCE [LARGE SCALE GENOMIC DNA]</scope>
    <source>
        <strain evidence="2">cv. Maze</strain>
        <tissue evidence="1">Seeds</tissue>
    </source>
</reference>
<protein>
    <submittedName>
        <fullName evidence="1">Uncharacterized protein</fullName>
    </submittedName>
</protein>
<accession>A0AAV8QDH1</accession>
<dbReference type="AlphaFoldDB" id="A0AAV8QDH1"/>
<sequence>MRSEPCPPHLPQMTTLLPLFPPTNTSPSSTPCLSKRRHLTLLPLPPTLNPIMAKLVSLAEPVGFLFLQTLLSYWYYDTLLSPLRYPYPSSALATSYCTCLSMAHGEPPARNTRSQSRGDAQLDREDVEMVMDVMDLPCSVKVSSDELSSLFEEEPRLEEVKETFRVFPPER</sequence>
<dbReference type="EMBL" id="JAQQAF010000002">
    <property type="protein sequence ID" value="KAJ8506242.1"/>
    <property type="molecule type" value="Genomic_DNA"/>
</dbReference>
<comment type="caution">
    <text evidence="1">The sequence shown here is derived from an EMBL/GenBank/DDBJ whole genome shotgun (WGS) entry which is preliminary data.</text>
</comment>
<dbReference type="Proteomes" id="UP001222027">
    <property type="component" value="Unassembled WGS sequence"/>
</dbReference>
<proteinExistence type="predicted"/>
<evidence type="ECO:0000313" key="2">
    <source>
        <dbReference type="Proteomes" id="UP001222027"/>
    </source>
</evidence>
<keyword evidence="2" id="KW-1185">Reference proteome</keyword>
<evidence type="ECO:0000313" key="1">
    <source>
        <dbReference type="EMBL" id="KAJ8506242.1"/>
    </source>
</evidence>